<organism evidence="2 3">
    <name type="scientific">Parachaetomium inaequale</name>
    <dbReference type="NCBI Taxonomy" id="2588326"/>
    <lineage>
        <taxon>Eukaryota</taxon>
        <taxon>Fungi</taxon>
        <taxon>Dikarya</taxon>
        <taxon>Ascomycota</taxon>
        <taxon>Pezizomycotina</taxon>
        <taxon>Sordariomycetes</taxon>
        <taxon>Sordariomycetidae</taxon>
        <taxon>Sordariales</taxon>
        <taxon>Chaetomiaceae</taxon>
        <taxon>Parachaetomium</taxon>
    </lineage>
</organism>
<reference evidence="3" key="1">
    <citation type="journal article" date="2023" name="Mol. Phylogenet. Evol.">
        <title>Genome-scale phylogeny and comparative genomics of the fungal order Sordariales.</title>
        <authorList>
            <person name="Hensen N."/>
            <person name="Bonometti L."/>
            <person name="Westerberg I."/>
            <person name="Brannstrom I.O."/>
            <person name="Guillou S."/>
            <person name="Cros-Aarteil S."/>
            <person name="Calhoun S."/>
            <person name="Haridas S."/>
            <person name="Kuo A."/>
            <person name="Mondo S."/>
            <person name="Pangilinan J."/>
            <person name="Riley R."/>
            <person name="LaButti K."/>
            <person name="Andreopoulos B."/>
            <person name="Lipzen A."/>
            <person name="Chen C."/>
            <person name="Yan M."/>
            <person name="Daum C."/>
            <person name="Ng V."/>
            <person name="Clum A."/>
            <person name="Steindorff A."/>
            <person name="Ohm R.A."/>
            <person name="Martin F."/>
            <person name="Silar P."/>
            <person name="Natvig D.O."/>
            <person name="Lalanne C."/>
            <person name="Gautier V."/>
            <person name="Ament-Velasquez S.L."/>
            <person name="Kruys A."/>
            <person name="Hutchinson M.I."/>
            <person name="Powell A.J."/>
            <person name="Barry K."/>
            <person name="Miller A.N."/>
            <person name="Grigoriev I.V."/>
            <person name="Debuchy R."/>
            <person name="Gladieux P."/>
            <person name="Hiltunen Thoren M."/>
            <person name="Johannesson H."/>
        </authorList>
    </citation>
    <scope>NUCLEOTIDE SEQUENCE [LARGE SCALE GENOMIC DNA]</scope>
    <source>
        <strain evidence="3">CBS 284.82</strain>
    </source>
</reference>
<name>A0AAN6PP98_9PEZI</name>
<feature type="region of interest" description="Disordered" evidence="1">
    <location>
        <begin position="326"/>
        <end position="346"/>
    </location>
</feature>
<gene>
    <name evidence="2" type="ORF">C8A01DRAFT_31465</name>
</gene>
<feature type="compositionally biased region" description="Gly residues" evidence="1">
    <location>
        <begin position="418"/>
        <end position="449"/>
    </location>
</feature>
<dbReference type="EMBL" id="MU854319">
    <property type="protein sequence ID" value="KAK4044412.1"/>
    <property type="molecule type" value="Genomic_DNA"/>
</dbReference>
<feature type="compositionally biased region" description="Low complexity" evidence="1">
    <location>
        <begin position="359"/>
        <end position="386"/>
    </location>
</feature>
<protein>
    <submittedName>
        <fullName evidence="2">Uncharacterized protein</fullName>
    </submittedName>
</protein>
<feature type="compositionally biased region" description="Gly residues" evidence="1">
    <location>
        <begin position="328"/>
        <end position="340"/>
    </location>
</feature>
<feature type="region of interest" description="Disordered" evidence="1">
    <location>
        <begin position="188"/>
        <end position="224"/>
    </location>
</feature>
<sequence>MSANDINFPAALALAAALPGDDDAALAALAANDVALDVWTAGQAQQGSLLGDPAALPQPAKFAAAVFPPPAMGPQDFALAGADVTGLIAGGDQVFFGYAPLGFPNALPFPPAPLPAAVPPLAPGAQALDNGDDEDDDYPEAYALSPSPPAAPSVPFAPALGFFPPAAPAAAYDAAAAAGFFPAVPVPFPAAPQPQEQQQPDPPLAPGGHLVLPPDETPPGPPRGHLVGLLYVRGTTHAGHAAYVVGDGQEQWVQHRLQPCQMRAGQARQPTTPPALQLALDMLGVPAPGFPVFGGDVWGAWDAGAGVGLPAGHMMQQPGPFPPVWEGDVGGGGGGGGGLSAGQPGLFPPAGGFGGAGVSAGAAGSSAAPAPVGSPVPCSFGRSGASSRKDRRRAREQAKRAAAKGLSPRKADWMLPPYGGGCQGSGGPGGPRGPGGPGMGGGMGGGICG</sequence>
<accession>A0AAN6PP98</accession>
<dbReference type="Proteomes" id="UP001303115">
    <property type="component" value="Unassembled WGS sequence"/>
</dbReference>
<feature type="region of interest" description="Disordered" evidence="1">
    <location>
        <begin position="118"/>
        <end position="146"/>
    </location>
</feature>
<evidence type="ECO:0000256" key="1">
    <source>
        <dbReference type="SAM" id="MobiDB-lite"/>
    </source>
</evidence>
<proteinExistence type="predicted"/>
<feature type="region of interest" description="Disordered" evidence="1">
    <location>
        <begin position="359"/>
        <end position="449"/>
    </location>
</feature>
<evidence type="ECO:0000313" key="3">
    <source>
        <dbReference type="Proteomes" id="UP001303115"/>
    </source>
</evidence>
<evidence type="ECO:0000313" key="2">
    <source>
        <dbReference type="EMBL" id="KAK4044412.1"/>
    </source>
</evidence>
<comment type="caution">
    <text evidence="2">The sequence shown here is derived from an EMBL/GenBank/DDBJ whole genome shotgun (WGS) entry which is preliminary data.</text>
</comment>
<dbReference type="AlphaFoldDB" id="A0AAN6PP98"/>
<keyword evidence="3" id="KW-1185">Reference proteome</keyword>
<feature type="compositionally biased region" description="Acidic residues" evidence="1">
    <location>
        <begin position="130"/>
        <end position="139"/>
    </location>
</feature>